<reference evidence="4" key="1">
    <citation type="journal article" date="2019" name="Int. J. Syst. Evol. Microbiol.">
        <title>The Global Catalogue of Microorganisms (GCM) 10K type strain sequencing project: providing services to taxonomists for standard genome sequencing and annotation.</title>
        <authorList>
            <consortium name="The Broad Institute Genomics Platform"/>
            <consortium name="The Broad Institute Genome Sequencing Center for Infectious Disease"/>
            <person name="Wu L."/>
            <person name="Ma J."/>
        </authorList>
    </citation>
    <scope>NUCLEOTIDE SEQUENCE [LARGE SCALE GENOMIC DNA]</scope>
    <source>
        <strain evidence="4">KCTC 33792</strain>
    </source>
</reference>
<dbReference type="Proteomes" id="UP001597520">
    <property type="component" value="Unassembled WGS sequence"/>
</dbReference>
<protein>
    <recommendedName>
        <fullName evidence="5">DUF4760 domain-containing protein</fullName>
    </recommendedName>
</protein>
<evidence type="ECO:0000313" key="3">
    <source>
        <dbReference type="EMBL" id="MFD2704068.1"/>
    </source>
</evidence>
<dbReference type="RefSeq" id="WP_380711362.1">
    <property type="nucleotide sequence ID" value="NZ_JBHUML010000002.1"/>
</dbReference>
<accession>A0ABW5SXL1</accession>
<evidence type="ECO:0000313" key="4">
    <source>
        <dbReference type="Proteomes" id="UP001597520"/>
    </source>
</evidence>
<keyword evidence="2" id="KW-0472">Membrane</keyword>
<organism evidence="3 4">
    <name type="scientific">Salibacterium lacus</name>
    <dbReference type="NCBI Taxonomy" id="1898109"/>
    <lineage>
        <taxon>Bacteria</taxon>
        <taxon>Bacillati</taxon>
        <taxon>Bacillota</taxon>
        <taxon>Bacilli</taxon>
        <taxon>Bacillales</taxon>
        <taxon>Bacillaceae</taxon>
    </lineage>
</organism>
<dbReference type="EMBL" id="JBHUML010000002">
    <property type="protein sequence ID" value="MFD2704068.1"/>
    <property type="molecule type" value="Genomic_DNA"/>
</dbReference>
<keyword evidence="2" id="KW-0812">Transmembrane</keyword>
<gene>
    <name evidence="3" type="ORF">ACFSUB_01205</name>
</gene>
<feature type="transmembrane region" description="Helical" evidence="2">
    <location>
        <begin position="20"/>
        <end position="42"/>
    </location>
</feature>
<evidence type="ECO:0000256" key="1">
    <source>
        <dbReference type="SAM" id="Coils"/>
    </source>
</evidence>
<keyword evidence="1" id="KW-0175">Coiled coil</keyword>
<keyword evidence="4" id="KW-1185">Reference proteome</keyword>
<evidence type="ECO:0008006" key="5">
    <source>
        <dbReference type="Google" id="ProtNLM"/>
    </source>
</evidence>
<sequence length="177" mass="20933">MNKTNEKLDVIIELLSKPPSIWYDLFIAFSGAFVGFASALLIQHWVIKRNRKERLQEFDKYYIGIESAVGSVDKRIETCISTKMKSDIDLHLAINSAQKLQRDLRNIPHEVIPHDIFQIRRKMLYDISGMLRHLEMFLEFIEAIIISEKIKIEELEELHERFVSNHQELKNKLKKIR</sequence>
<keyword evidence="2" id="KW-1133">Transmembrane helix</keyword>
<name>A0ABW5SXL1_9BACI</name>
<proteinExistence type="predicted"/>
<evidence type="ECO:0000256" key="2">
    <source>
        <dbReference type="SAM" id="Phobius"/>
    </source>
</evidence>
<feature type="coiled-coil region" evidence="1">
    <location>
        <begin position="138"/>
        <end position="172"/>
    </location>
</feature>
<comment type="caution">
    <text evidence="3">The sequence shown here is derived from an EMBL/GenBank/DDBJ whole genome shotgun (WGS) entry which is preliminary data.</text>
</comment>